<dbReference type="PRINTS" id="PR00258">
    <property type="entry name" value="SPERACTRCPTR"/>
</dbReference>
<dbReference type="PROSITE" id="PS50287">
    <property type="entry name" value="SRCR_2"/>
    <property type="match status" value="1"/>
</dbReference>
<dbReference type="FunFam" id="3.10.250.10:FF:000009">
    <property type="entry name" value="WC1"/>
    <property type="match status" value="1"/>
</dbReference>
<dbReference type="InterPro" id="IPR036772">
    <property type="entry name" value="SRCR-like_dom_sf"/>
</dbReference>
<reference evidence="4" key="1">
    <citation type="submission" date="2022-03" db="EMBL/GenBank/DDBJ databases">
        <authorList>
            <person name="Alioto T."/>
            <person name="Alioto T."/>
            <person name="Gomez Garrido J."/>
        </authorList>
    </citation>
    <scope>NUCLEOTIDE SEQUENCE</scope>
</reference>
<dbReference type="InterPro" id="IPR001190">
    <property type="entry name" value="SRCR"/>
</dbReference>
<dbReference type="GO" id="GO:0016020">
    <property type="term" value="C:membrane"/>
    <property type="evidence" value="ECO:0007669"/>
    <property type="project" value="InterPro"/>
</dbReference>
<accession>A0AAD1WLS7</accession>
<gene>
    <name evidence="4" type="ORF">PECUL_23A048202</name>
</gene>
<dbReference type="SMART" id="SM00202">
    <property type="entry name" value="SR"/>
    <property type="match status" value="1"/>
</dbReference>
<comment type="caution">
    <text evidence="2">Lacks conserved residue(s) required for the propagation of feature annotation.</text>
</comment>
<protein>
    <submittedName>
        <fullName evidence="4">Scavenger receptor cysteine-rich type 1 M130-like</fullName>
    </submittedName>
</protein>
<dbReference type="EMBL" id="OW240921">
    <property type="protein sequence ID" value="CAH2319429.1"/>
    <property type="molecule type" value="Genomic_DNA"/>
</dbReference>
<dbReference type="SUPFAM" id="SSF56487">
    <property type="entry name" value="SRCR-like"/>
    <property type="match status" value="1"/>
</dbReference>
<keyword evidence="5" id="KW-1185">Reference proteome</keyword>
<dbReference type="PANTHER" id="PTHR48071">
    <property type="entry name" value="SRCR DOMAIN-CONTAINING PROTEIN"/>
    <property type="match status" value="1"/>
</dbReference>
<evidence type="ECO:0000259" key="3">
    <source>
        <dbReference type="PROSITE" id="PS50287"/>
    </source>
</evidence>
<keyword evidence="1 2" id="KW-1015">Disulfide bond</keyword>
<evidence type="ECO:0000256" key="1">
    <source>
        <dbReference type="ARBA" id="ARBA00023157"/>
    </source>
</evidence>
<feature type="domain" description="SRCR" evidence="3">
    <location>
        <begin position="3"/>
        <end position="101"/>
    </location>
</feature>
<dbReference type="Gene3D" id="3.10.250.10">
    <property type="entry name" value="SRCR-like domain"/>
    <property type="match status" value="1"/>
</dbReference>
<proteinExistence type="predicted"/>
<name>A0AAD1WLS7_PELCU</name>
<dbReference type="PANTHER" id="PTHR48071:SF26">
    <property type="entry name" value="ANTIGEN WC1.1-LIKE"/>
    <property type="match status" value="1"/>
</dbReference>
<evidence type="ECO:0000313" key="5">
    <source>
        <dbReference type="Proteomes" id="UP001295444"/>
    </source>
</evidence>
<dbReference type="AlphaFoldDB" id="A0AAD1WLS7"/>
<evidence type="ECO:0000256" key="2">
    <source>
        <dbReference type="PROSITE-ProRule" id="PRU00196"/>
    </source>
</evidence>
<keyword evidence="4" id="KW-0675">Receptor</keyword>
<evidence type="ECO:0000313" key="4">
    <source>
        <dbReference type="EMBL" id="CAH2319429.1"/>
    </source>
</evidence>
<sequence length="105" mass="11267">MTVRLVGPDPCEGRVEIYYGNAWGTICSGNWDIADVEVVCRELNCGAPVDASTNGKYGLGPPYSGLTYFQCSGKESELMSCPYTILPHSHSFTSDSGAKCSGKNF</sequence>
<feature type="disulfide bond" evidence="2">
    <location>
        <begin position="71"/>
        <end position="81"/>
    </location>
</feature>
<organism evidence="4 5">
    <name type="scientific">Pelobates cultripes</name>
    <name type="common">Western spadefoot toad</name>
    <dbReference type="NCBI Taxonomy" id="61616"/>
    <lineage>
        <taxon>Eukaryota</taxon>
        <taxon>Metazoa</taxon>
        <taxon>Chordata</taxon>
        <taxon>Craniata</taxon>
        <taxon>Vertebrata</taxon>
        <taxon>Euteleostomi</taxon>
        <taxon>Amphibia</taxon>
        <taxon>Batrachia</taxon>
        <taxon>Anura</taxon>
        <taxon>Pelobatoidea</taxon>
        <taxon>Pelobatidae</taxon>
        <taxon>Pelobates</taxon>
    </lineage>
</organism>
<dbReference type="Pfam" id="PF00530">
    <property type="entry name" value="SRCR"/>
    <property type="match status" value="1"/>
</dbReference>
<dbReference type="Proteomes" id="UP001295444">
    <property type="component" value="Chromosome 10"/>
</dbReference>